<dbReference type="Gene3D" id="3.20.20.70">
    <property type="entry name" value="Aldolase class I"/>
    <property type="match status" value="1"/>
</dbReference>
<dbReference type="InterPro" id="IPR013785">
    <property type="entry name" value="Aldolase_TIM"/>
</dbReference>
<dbReference type="GO" id="GO:0006783">
    <property type="term" value="P:heme biosynthetic process"/>
    <property type="evidence" value="ECO:0007669"/>
    <property type="project" value="TreeGrafter"/>
</dbReference>
<evidence type="ECO:0000256" key="2">
    <source>
        <dbReference type="ARBA" id="ARBA00022485"/>
    </source>
</evidence>
<evidence type="ECO:0000256" key="1">
    <source>
        <dbReference type="ARBA" id="ARBA00001966"/>
    </source>
</evidence>
<dbReference type="SFLD" id="SFLDG01386">
    <property type="entry name" value="main_SPASM_domain-containing"/>
    <property type="match status" value="1"/>
</dbReference>
<gene>
    <name evidence="8" type="ORF">MSBRW_2535</name>
</gene>
<dbReference type="EMBL" id="CP009526">
    <property type="protein sequence ID" value="AKB51788.1"/>
    <property type="molecule type" value="Genomic_DNA"/>
</dbReference>
<comment type="cofactor">
    <cofactor evidence="1">
        <name>[4Fe-4S] cluster</name>
        <dbReference type="ChEBI" id="CHEBI:49883"/>
    </cofactor>
</comment>
<keyword evidence="6" id="KW-0411">Iron-sulfur</keyword>
<dbReference type="SFLD" id="SFLDG01067">
    <property type="entry name" value="SPASM/twitch_domain_containing"/>
    <property type="match status" value="2"/>
</dbReference>
<evidence type="ECO:0000256" key="3">
    <source>
        <dbReference type="ARBA" id="ARBA00022691"/>
    </source>
</evidence>
<protein>
    <submittedName>
        <fullName evidence="8">Radical SAM domain heme biosynthesis protein</fullName>
    </submittedName>
</protein>
<keyword evidence="5" id="KW-0408">Iron</keyword>
<dbReference type="SMART" id="SM00729">
    <property type="entry name" value="Elp3"/>
    <property type="match status" value="1"/>
</dbReference>
<dbReference type="InterPro" id="IPR023885">
    <property type="entry name" value="4Fe4S-binding_SPASM_dom"/>
</dbReference>
<dbReference type="InterPro" id="IPR007197">
    <property type="entry name" value="rSAM"/>
</dbReference>
<dbReference type="GeneID" id="24824093"/>
<dbReference type="InterPro" id="IPR034391">
    <property type="entry name" value="AdoMet-like_SPASM_containing"/>
</dbReference>
<dbReference type="NCBIfam" id="TIGR04085">
    <property type="entry name" value="rSAM_more_4Fe4S"/>
    <property type="match status" value="1"/>
</dbReference>
<evidence type="ECO:0000313" key="8">
    <source>
        <dbReference type="EMBL" id="AKB51788.1"/>
    </source>
</evidence>
<dbReference type="SFLD" id="SFLDG01387">
    <property type="entry name" value="BtrN-like_SPASM_domain_contain"/>
    <property type="match status" value="1"/>
</dbReference>
<evidence type="ECO:0000259" key="7">
    <source>
        <dbReference type="PROSITE" id="PS51918"/>
    </source>
</evidence>
<dbReference type="SFLD" id="SFLDS00029">
    <property type="entry name" value="Radical_SAM"/>
    <property type="match status" value="2"/>
</dbReference>
<name>A0A0E3QN31_METBA</name>
<dbReference type="PROSITE" id="PS51918">
    <property type="entry name" value="RADICAL_SAM"/>
    <property type="match status" value="1"/>
</dbReference>
<dbReference type="GO" id="GO:0003824">
    <property type="term" value="F:catalytic activity"/>
    <property type="evidence" value="ECO:0007669"/>
    <property type="project" value="InterPro"/>
</dbReference>
<dbReference type="AlphaFoldDB" id="A0A0E3QN31"/>
<dbReference type="GO" id="GO:0046872">
    <property type="term" value="F:metal ion binding"/>
    <property type="evidence" value="ECO:0007669"/>
    <property type="project" value="UniProtKB-KW"/>
</dbReference>
<reference evidence="8 9" key="1">
    <citation type="submission" date="2014-07" db="EMBL/GenBank/DDBJ databases">
        <title>Methanogenic archaea and the global carbon cycle.</title>
        <authorList>
            <person name="Henriksen J.R."/>
            <person name="Luke J."/>
            <person name="Reinhart S."/>
            <person name="Benedict M.N."/>
            <person name="Youngblut N.D."/>
            <person name="Metcalf M.E."/>
            <person name="Whitaker R.J."/>
            <person name="Metcalf W.W."/>
        </authorList>
    </citation>
    <scope>NUCLEOTIDE SEQUENCE [LARGE SCALE GENOMIC DNA]</scope>
    <source>
        <strain evidence="8 9">Wiesmoor</strain>
    </source>
</reference>
<evidence type="ECO:0000313" key="9">
    <source>
        <dbReference type="Proteomes" id="UP000033038"/>
    </source>
</evidence>
<dbReference type="InterPro" id="IPR006638">
    <property type="entry name" value="Elp3/MiaA/NifB-like_rSAM"/>
</dbReference>
<dbReference type="PATRIC" id="fig|1434109.4.peg.3293"/>
<dbReference type="GO" id="GO:0051536">
    <property type="term" value="F:iron-sulfur cluster binding"/>
    <property type="evidence" value="ECO:0007669"/>
    <property type="project" value="UniProtKB-KW"/>
</dbReference>
<dbReference type="InterPro" id="IPR050377">
    <property type="entry name" value="Radical_SAM_PqqE_MftC-like"/>
</dbReference>
<dbReference type="KEGG" id="mbw:MSBRW_2535"/>
<dbReference type="PANTHER" id="PTHR11228">
    <property type="entry name" value="RADICAL SAM DOMAIN PROTEIN"/>
    <property type="match status" value="1"/>
</dbReference>
<dbReference type="Proteomes" id="UP000033038">
    <property type="component" value="Chromosome"/>
</dbReference>
<sequence>MPDDTYTPAIAAVERWLGNPLTREILKFVAKNDDCGNRLQNSIECYLGIEHDLCLKCRTASWMLSQAMHRSSKLFDINESDIKAGLSDRNFQKGLSNVFRGIARYGITRPQALNAPFLVVWNFTHMCNLKCKHCYQDAQNALPNELTTEESKKLIEELSDAGVALIAFSGGEPLMRKDFFEVVAHAHKHDLYVSLASNGTLITPDVARGLMNAGIDYVEVSIDGKNAAKHDAMRGIPGAFDRSVAGIRNAIDAGVYTCIATTVTRDNIDQIPDIRELGKELGAGRIIYFNFIPTGRGADMMEKDITPRQREELLKYILKNAKNDEGPPELSTAPQIARVAVENEANQGIPVGHVHMGEELKGKTRMLADFIGGCGAGRLYCGIEPTGIVQPCVFMPIQLGNIRDRPFLEIWHNSPVLKQLRDREHLTGSCGSCKNKYICGGCRARAWAYYGDLNAPDPGCINNQAFWDRLGIKPESVRK</sequence>
<dbReference type="Pfam" id="PF13186">
    <property type="entry name" value="SPASM"/>
    <property type="match status" value="1"/>
</dbReference>
<accession>A0A0E3QN31</accession>
<dbReference type="RefSeq" id="WP_011307185.1">
    <property type="nucleotide sequence ID" value="NZ_CP009526.1"/>
</dbReference>
<keyword evidence="2" id="KW-0004">4Fe-4S</keyword>
<organism evidence="8 9">
    <name type="scientific">Methanosarcina barkeri str. Wiesmoor</name>
    <dbReference type="NCBI Taxonomy" id="1434109"/>
    <lineage>
        <taxon>Archaea</taxon>
        <taxon>Methanobacteriati</taxon>
        <taxon>Methanobacteriota</taxon>
        <taxon>Stenosarchaea group</taxon>
        <taxon>Methanomicrobia</taxon>
        <taxon>Methanosarcinales</taxon>
        <taxon>Methanosarcinaceae</taxon>
        <taxon>Methanosarcina</taxon>
    </lineage>
</organism>
<dbReference type="PANTHER" id="PTHR11228:SF7">
    <property type="entry name" value="PQQA PEPTIDE CYCLASE"/>
    <property type="match status" value="1"/>
</dbReference>
<dbReference type="InterPro" id="IPR058240">
    <property type="entry name" value="rSAM_sf"/>
</dbReference>
<dbReference type="CDD" id="cd01335">
    <property type="entry name" value="Radical_SAM"/>
    <property type="match status" value="1"/>
</dbReference>
<dbReference type="SUPFAM" id="SSF102114">
    <property type="entry name" value="Radical SAM enzymes"/>
    <property type="match status" value="1"/>
</dbReference>
<keyword evidence="3" id="KW-0949">S-adenosyl-L-methionine</keyword>
<dbReference type="HOGENOM" id="CLU_009273_4_0_2"/>
<proteinExistence type="predicted"/>
<dbReference type="CDD" id="cd21123">
    <property type="entry name" value="SPASM_MftC-like"/>
    <property type="match status" value="1"/>
</dbReference>
<evidence type="ECO:0000256" key="4">
    <source>
        <dbReference type="ARBA" id="ARBA00022723"/>
    </source>
</evidence>
<evidence type="ECO:0000256" key="5">
    <source>
        <dbReference type="ARBA" id="ARBA00023004"/>
    </source>
</evidence>
<dbReference type="Pfam" id="PF04055">
    <property type="entry name" value="Radical_SAM"/>
    <property type="match status" value="1"/>
</dbReference>
<keyword evidence="4" id="KW-0479">Metal-binding</keyword>
<feature type="domain" description="Radical SAM core" evidence="7">
    <location>
        <begin position="113"/>
        <end position="323"/>
    </location>
</feature>
<evidence type="ECO:0000256" key="6">
    <source>
        <dbReference type="ARBA" id="ARBA00023014"/>
    </source>
</evidence>